<dbReference type="Pfam" id="PF13377">
    <property type="entry name" value="Peripla_BP_3"/>
    <property type="match status" value="1"/>
</dbReference>
<keyword evidence="3" id="KW-0804">Transcription</keyword>
<evidence type="ECO:0000256" key="2">
    <source>
        <dbReference type="ARBA" id="ARBA00023125"/>
    </source>
</evidence>
<dbReference type="EMBL" id="JBHSWE010000001">
    <property type="protein sequence ID" value="MFC6672702.1"/>
    <property type="molecule type" value="Genomic_DNA"/>
</dbReference>
<dbReference type="PROSITE" id="PS50932">
    <property type="entry name" value="HTH_LACI_2"/>
    <property type="match status" value="1"/>
</dbReference>
<dbReference type="PANTHER" id="PTHR30146:SF2">
    <property type="entry name" value="HTH-TYPE TRANSCRIPTIONAL REGULATOR GNTR"/>
    <property type="match status" value="1"/>
</dbReference>
<dbReference type="CDD" id="cd01575">
    <property type="entry name" value="PBP1_GntR"/>
    <property type="match status" value="1"/>
</dbReference>
<evidence type="ECO:0000256" key="3">
    <source>
        <dbReference type="ARBA" id="ARBA00023163"/>
    </source>
</evidence>
<gene>
    <name evidence="5" type="ORF">ACFQDL_23485</name>
</gene>
<dbReference type="SMART" id="SM00354">
    <property type="entry name" value="HTH_LACI"/>
    <property type="match status" value="1"/>
</dbReference>
<dbReference type="SUPFAM" id="SSF47413">
    <property type="entry name" value="lambda repressor-like DNA-binding domains"/>
    <property type="match status" value="1"/>
</dbReference>
<sequence length="343" mass="37897">MDQKPKSSTRRGSGRVTLADVAARAGVGAITVSRALKNPQQVSEKLRVRIDRAVRELGYIPNQAARALASSETKIISVIFPSLSNAVFADLLDGIHDCLQPAGYRTMLANSHYSEGEEEELIEMMLAQNPDGIIITGIDQSEQTHQRLKRAGVPIVQTMELGDNPLDMNVGISHLAAGRAMTDYLFEQGYRHIGFIGARMDKRSQRRLRGYREAMLERGQDPDRYVLTSLSNTSFQLGADLMTQLVARHGEIDALFFSNDDLAAGAIFECQRRGIQVPRQLAICGFNDLEFASAIAPSLTTVSIPRYDMGRTTAQCLLDRLQGRQGPRQIDVGFSICRRESTL</sequence>
<dbReference type="InterPro" id="IPR000843">
    <property type="entry name" value="HTH_LacI"/>
</dbReference>
<feature type="domain" description="HTH lacI-type" evidence="4">
    <location>
        <begin position="16"/>
        <end position="70"/>
    </location>
</feature>
<proteinExistence type="predicted"/>
<dbReference type="CDD" id="cd01392">
    <property type="entry name" value="HTH_LacI"/>
    <property type="match status" value="1"/>
</dbReference>
<dbReference type="PROSITE" id="PS00356">
    <property type="entry name" value="HTH_LACI_1"/>
    <property type="match status" value="1"/>
</dbReference>
<evidence type="ECO:0000259" key="4">
    <source>
        <dbReference type="PROSITE" id="PS50932"/>
    </source>
</evidence>
<dbReference type="SUPFAM" id="SSF53822">
    <property type="entry name" value="Periplasmic binding protein-like I"/>
    <property type="match status" value="1"/>
</dbReference>
<keyword evidence="2 5" id="KW-0238">DNA-binding</keyword>
<evidence type="ECO:0000313" key="5">
    <source>
        <dbReference type="EMBL" id="MFC6672702.1"/>
    </source>
</evidence>
<dbReference type="InterPro" id="IPR010982">
    <property type="entry name" value="Lambda_DNA-bd_dom_sf"/>
</dbReference>
<evidence type="ECO:0000256" key="1">
    <source>
        <dbReference type="ARBA" id="ARBA00023015"/>
    </source>
</evidence>
<keyword evidence="1" id="KW-0805">Transcription regulation</keyword>
<evidence type="ECO:0000313" key="6">
    <source>
        <dbReference type="Proteomes" id="UP001596422"/>
    </source>
</evidence>
<dbReference type="Gene3D" id="3.40.50.2300">
    <property type="match status" value="2"/>
</dbReference>
<dbReference type="PANTHER" id="PTHR30146">
    <property type="entry name" value="LACI-RELATED TRANSCRIPTIONAL REPRESSOR"/>
    <property type="match status" value="1"/>
</dbReference>
<comment type="caution">
    <text evidence="5">The sequence shown here is derived from an EMBL/GenBank/DDBJ whole genome shotgun (WGS) entry which is preliminary data.</text>
</comment>
<keyword evidence="6" id="KW-1185">Reference proteome</keyword>
<organism evidence="5 6">
    <name type="scientific">Marinobacterium aestuariivivens</name>
    <dbReference type="NCBI Taxonomy" id="1698799"/>
    <lineage>
        <taxon>Bacteria</taxon>
        <taxon>Pseudomonadati</taxon>
        <taxon>Pseudomonadota</taxon>
        <taxon>Gammaproteobacteria</taxon>
        <taxon>Oceanospirillales</taxon>
        <taxon>Oceanospirillaceae</taxon>
        <taxon>Marinobacterium</taxon>
    </lineage>
</organism>
<reference evidence="6" key="1">
    <citation type="journal article" date="2019" name="Int. J. Syst. Evol. Microbiol.">
        <title>The Global Catalogue of Microorganisms (GCM) 10K type strain sequencing project: providing services to taxonomists for standard genome sequencing and annotation.</title>
        <authorList>
            <consortium name="The Broad Institute Genomics Platform"/>
            <consortium name="The Broad Institute Genome Sequencing Center for Infectious Disease"/>
            <person name="Wu L."/>
            <person name="Ma J."/>
        </authorList>
    </citation>
    <scope>NUCLEOTIDE SEQUENCE [LARGE SCALE GENOMIC DNA]</scope>
    <source>
        <strain evidence="6">NBRC 111756</strain>
    </source>
</reference>
<name>A0ABW2A5H8_9GAMM</name>
<dbReference type="Gene3D" id="1.10.260.40">
    <property type="entry name" value="lambda repressor-like DNA-binding domains"/>
    <property type="match status" value="1"/>
</dbReference>
<accession>A0ABW2A5H8</accession>
<dbReference type="Proteomes" id="UP001596422">
    <property type="component" value="Unassembled WGS sequence"/>
</dbReference>
<dbReference type="GO" id="GO:0003677">
    <property type="term" value="F:DNA binding"/>
    <property type="evidence" value="ECO:0007669"/>
    <property type="project" value="UniProtKB-KW"/>
</dbReference>
<dbReference type="Pfam" id="PF00356">
    <property type="entry name" value="LacI"/>
    <property type="match status" value="1"/>
</dbReference>
<protein>
    <submittedName>
        <fullName evidence="5">LacI family DNA-binding transcriptional regulator</fullName>
    </submittedName>
</protein>
<dbReference type="InterPro" id="IPR046335">
    <property type="entry name" value="LacI/GalR-like_sensor"/>
</dbReference>
<dbReference type="RefSeq" id="WP_379911123.1">
    <property type="nucleotide sequence ID" value="NZ_JBHSWE010000001.1"/>
</dbReference>
<dbReference type="InterPro" id="IPR028082">
    <property type="entry name" value="Peripla_BP_I"/>
</dbReference>